<reference evidence="1 2" key="1">
    <citation type="journal article" date="2014" name="Genome Biol. Evol.">
        <title>Extensive gene acquisition in the extremely psychrophilic bacterial species Psychroflexus torquis and the link to sea-ice ecosystem specialism.</title>
        <authorList>
            <person name="Feng S."/>
            <person name="Powell S.M."/>
            <person name="Wilson R."/>
            <person name="Bowman J.P."/>
        </authorList>
    </citation>
    <scope>NUCLEOTIDE SEQUENCE [LARGE SCALE GENOMIC DNA]</scope>
    <source>
        <strain evidence="1 2">ACAM 44</strain>
    </source>
</reference>
<dbReference type="RefSeq" id="WP_003445309.1">
    <property type="nucleotide sequence ID" value="NZ_APLF01000028.1"/>
</dbReference>
<keyword evidence="2" id="KW-1185">Reference proteome</keyword>
<dbReference type="EMBL" id="APLF01000028">
    <property type="protein sequence ID" value="EMY79906.1"/>
    <property type="molecule type" value="Genomic_DNA"/>
</dbReference>
<organism evidence="1 2">
    <name type="scientific">Psychroflexus gondwanensis ACAM 44</name>
    <dbReference type="NCBI Taxonomy" id="1189619"/>
    <lineage>
        <taxon>Bacteria</taxon>
        <taxon>Pseudomonadati</taxon>
        <taxon>Bacteroidota</taxon>
        <taxon>Flavobacteriia</taxon>
        <taxon>Flavobacteriales</taxon>
        <taxon>Flavobacteriaceae</taxon>
        <taxon>Psychroflexus</taxon>
    </lineage>
</organism>
<accession>N1WI05</accession>
<dbReference type="AlphaFoldDB" id="N1WI05"/>
<protein>
    <submittedName>
        <fullName evidence="1">Putative regulator of cell autolysis</fullName>
    </submittedName>
</protein>
<sequence length="151" mass="17404">MKKTLLLLFFFIVVIYSLPAQILADSITTTKALVNHSEVEALRISREVPYQDIKQNKQWQPYDSTYTTTKDLAVWLRFNLENTTENTISTHIFTKDQYIDIYIISELGTEHLKNGHLVSLSDRDNKTESYSTENRDCTSTLANVCLLHKNG</sequence>
<dbReference type="Gene3D" id="2.60.40.2380">
    <property type="match status" value="1"/>
</dbReference>
<dbReference type="STRING" id="1189619.pgond44_14588"/>
<name>N1WI05_9FLAO</name>
<proteinExistence type="predicted"/>
<gene>
    <name evidence="1" type="ORF">pgond44_14588</name>
</gene>
<dbReference type="eggNOG" id="COG2972">
    <property type="taxonomic scope" value="Bacteria"/>
</dbReference>
<comment type="caution">
    <text evidence="1">The sequence shown here is derived from an EMBL/GenBank/DDBJ whole genome shotgun (WGS) entry which is preliminary data.</text>
</comment>
<evidence type="ECO:0000313" key="1">
    <source>
        <dbReference type="EMBL" id="EMY79906.1"/>
    </source>
</evidence>
<dbReference type="Proteomes" id="UP000012317">
    <property type="component" value="Unassembled WGS sequence"/>
</dbReference>
<evidence type="ECO:0000313" key="2">
    <source>
        <dbReference type="Proteomes" id="UP000012317"/>
    </source>
</evidence>